<comment type="caution">
    <text evidence="1">The sequence shown here is derived from an EMBL/GenBank/DDBJ whole genome shotgun (WGS) entry which is preliminary data.</text>
</comment>
<keyword evidence="2" id="KW-1185">Reference proteome</keyword>
<evidence type="ECO:0000313" key="2">
    <source>
        <dbReference type="Proteomes" id="UP000306319"/>
    </source>
</evidence>
<evidence type="ECO:0000313" key="1">
    <source>
        <dbReference type="EMBL" id="TGY77335.1"/>
    </source>
</evidence>
<dbReference type="EMBL" id="SRYB01000026">
    <property type="protein sequence ID" value="TGY77335.1"/>
    <property type="molecule type" value="Genomic_DNA"/>
</dbReference>
<reference evidence="1" key="1">
    <citation type="submission" date="2019-04" db="EMBL/GenBank/DDBJ databases">
        <title>Microbes associate with the intestines of laboratory mice.</title>
        <authorList>
            <person name="Navarre W."/>
            <person name="Wong E."/>
            <person name="Huang K."/>
            <person name="Tropini C."/>
            <person name="Ng K."/>
            <person name="Yu B."/>
        </authorList>
    </citation>
    <scope>NUCLEOTIDE SEQUENCE</scope>
    <source>
        <strain evidence="1">NM04_E33</strain>
    </source>
</reference>
<dbReference type="Proteomes" id="UP000306319">
    <property type="component" value="Unassembled WGS sequence"/>
</dbReference>
<name>A0AC61RJ32_9BACT</name>
<gene>
    <name evidence="1" type="ORF">E5331_14805</name>
</gene>
<accession>A0AC61RJ32</accession>
<proteinExistence type="predicted"/>
<protein>
    <submittedName>
        <fullName evidence="1">Uncharacterized protein</fullName>
    </submittedName>
</protein>
<organism evidence="1 2">
    <name type="scientific">Lepagella muris</name>
    <dbReference type="NCBI Taxonomy" id="3032870"/>
    <lineage>
        <taxon>Bacteria</taxon>
        <taxon>Pseudomonadati</taxon>
        <taxon>Bacteroidota</taxon>
        <taxon>Bacteroidia</taxon>
        <taxon>Bacteroidales</taxon>
        <taxon>Muribaculaceae</taxon>
        <taxon>Lepagella</taxon>
    </lineage>
</organism>
<sequence>MMKRTFLIISIVFAYSWIPTIAEIHDAVPGYDRLVYWCEMSKGKTSNDEYIHAYRASMDSLDVAVNSPEGFQMTSDPDAESRLIFSPDPQYRSDHYDGQVGTSLLGPVFESDVKDALIVYPLAIDFIGMSPDYMMETELIAATGNDSINITPLINMLRNPDNTNSDKTLVYEYEVKNPLWSDHNHCVALALRNKNHYAFPIKIFLNDEGLKNKEKYIEVALNSVRYGDQPKAEWIESENLVRPDEGVFPMKKPVKCHHHK</sequence>